<organism evidence="2 3">
    <name type="scientific">Tuber borchii</name>
    <name type="common">White truffle</name>
    <dbReference type="NCBI Taxonomy" id="42251"/>
    <lineage>
        <taxon>Eukaryota</taxon>
        <taxon>Fungi</taxon>
        <taxon>Dikarya</taxon>
        <taxon>Ascomycota</taxon>
        <taxon>Pezizomycotina</taxon>
        <taxon>Pezizomycetes</taxon>
        <taxon>Pezizales</taxon>
        <taxon>Tuberaceae</taxon>
        <taxon>Tuber</taxon>
    </lineage>
</organism>
<gene>
    <name evidence="2" type="ORF">B9Z19DRAFT_152731</name>
</gene>
<comment type="caution">
    <text evidence="2">The sequence shown here is derived from an EMBL/GenBank/DDBJ whole genome shotgun (WGS) entry which is preliminary data.</text>
</comment>
<protein>
    <submittedName>
        <fullName evidence="2">Uncharacterized protein</fullName>
    </submittedName>
</protein>
<name>A0A2T6ZQ49_TUBBO</name>
<feature type="transmembrane region" description="Helical" evidence="1">
    <location>
        <begin position="21"/>
        <end position="41"/>
    </location>
</feature>
<reference evidence="2 3" key="1">
    <citation type="submission" date="2017-04" db="EMBL/GenBank/DDBJ databases">
        <title>Draft genome sequence of Tuber borchii Vittad., a whitish edible truffle.</title>
        <authorList>
            <consortium name="DOE Joint Genome Institute"/>
            <person name="Murat C."/>
            <person name="Kuo A."/>
            <person name="Barry K.W."/>
            <person name="Clum A."/>
            <person name="Dockter R.B."/>
            <person name="Fauchery L."/>
            <person name="Iotti M."/>
            <person name="Kohler A."/>
            <person name="Labutti K."/>
            <person name="Lindquist E.A."/>
            <person name="Lipzen A."/>
            <person name="Ohm R.A."/>
            <person name="Wang M."/>
            <person name="Grigoriev I.V."/>
            <person name="Zambonelli A."/>
            <person name="Martin F.M."/>
        </authorList>
    </citation>
    <scope>NUCLEOTIDE SEQUENCE [LARGE SCALE GENOMIC DNA]</scope>
    <source>
        <strain evidence="2 3">Tbo3840</strain>
    </source>
</reference>
<evidence type="ECO:0000313" key="3">
    <source>
        <dbReference type="Proteomes" id="UP000244722"/>
    </source>
</evidence>
<dbReference type="AlphaFoldDB" id="A0A2T6ZQ49"/>
<dbReference type="Proteomes" id="UP000244722">
    <property type="component" value="Unassembled WGS sequence"/>
</dbReference>
<proteinExistence type="predicted"/>
<dbReference type="EMBL" id="NESQ01000148">
    <property type="protein sequence ID" value="PUU77597.1"/>
    <property type="molecule type" value="Genomic_DNA"/>
</dbReference>
<keyword evidence="1" id="KW-1133">Transmembrane helix</keyword>
<dbReference type="OrthoDB" id="201504at2759"/>
<keyword evidence="1" id="KW-0472">Membrane</keyword>
<accession>A0A2T6ZQ49</accession>
<evidence type="ECO:0000313" key="2">
    <source>
        <dbReference type="EMBL" id="PUU77597.1"/>
    </source>
</evidence>
<keyword evidence="1" id="KW-0812">Transmembrane</keyword>
<evidence type="ECO:0000256" key="1">
    <source>
        <dbReference type="SAM" id="Phobius"/>
    </source>
</evidence>
<keyword evidence="3" id="KW-1185">Reference proteome</keyword>
<feature type="transmembrane region" description="Helical" evidence="1">
    <location>
        <begin position="53"/>
        <end position="75"/>
    </location>
</feature>
<sequence>MCLLPHSRVFAKNSLGARNPLPVIGLSHALGASAVSWSICIQSDSFYDLSGSLRYTGCISCILLLTAPACSVIILRCLPMKYTVEAIVK</sequence>